<evidence type="ECO:0000256" key="2">
    <source>
        <dbReference type="ARBA" id="ARBA00006393"/>
    </source>
</evidence>
<proteinExistence type="inferred from homology"/>
<keyword evidence="6" id="KW-1185">Reference proteome</keyword>
<dbReference type="Proteomes" id="UP000291343">
    <property type="component" value="Unassembled WGS sequence"/>
</dbReference>
<dbReference type="OrthoDB" id="6380180at2759"/>
<feature type="compositionally biased region" description="Polar residues" evidence="4">
    <location>
        <begin position="10"/>
        <end position="29"/>
    </location>
</feature>
<comment type="similarity">
    <text evidence="2">Belongs to the PKI family.</text>
</comment>
<name>A0A482WFL9_LAOST</name>
<dbReference type="PANTHER" id="PTHR15416">
    <property type="entry name" value="CAMP-DEPENDENT PROTEIN KINASE INHIBITOR/PKI"/>
    <property type="match status" value="1"/>
</dbReference>
<dbReference type="InterPro" id="IPR004171">
    <property type="entry name" value="cAMP_dep_PKI"/>
</dbReference>
<evidence type="ECO:0000256" key="4">
    <source>
        <dbReference type="SAM" id="MobiDB-lite"/>
    </source>
</evidence>
<accession>A0A482WFL9</accession>
<dbReference type="GO" id="GO:0004862">
    <property type="term" value="F:cAMP-dependent protein kinase inhibitor activity"/>
    <property type="evidence" value="ECO:0007669"/>
    <property type="project" value="InterPro"/>
</dbReference>
<sequence length="158" mass="16756">MTKTVIGRSGPTTANGVSTTPPTPSTENRSGVKRVEHRRKRRYRDKGDKLAVKRFAKMTGLKKMLAVMSEECSSGGGAGGGGGEQCRDVTQDFLTTGRVGRRNALPDILGEHARLSTAELPDQMSCLSVTDDASKNQSTSSSQNNAHMASGSTQPSKS</sequence>
<dbReference type="EMBL" id="QKKF02037612">
    <property type="protein sequence ID" value="RZF32006.1"/>
    <property type="molecule type" value="Genomic_DNA"/>
</dbReference>
<feature type="region of interest" description="Disordered" evidence="4">
    <location>
        <begin position="1"/>
        <end position="49"/>
    </location>
</feature>
<evidence type="ECO:0000256" key="1">
    <source>
        <dbReference type="ARBA" id="ARBA00002844"/>
    </source>
</evidence>
<comment type="caution">
    <text evidence="5">The sequence shown here is derived from an EMBL/GenBank/DDBJ whole genome shotgun (WGS) entry which is preliminary data.</text>
</comment>
<keyword evidence="3" id="KW-0649">Protein kinase inhibitor</keyword>
<dbReference type="Pfam" id="PF02827">
    <property type="entry name" value="PKI"/>
    <property type="match status" value="1"/>
</dbReference>
<feature type="compositionally biased region" description="Basic residues" evidence="4">
    <location>
        <begin position="31"/>
        <end position="44"/>
    </location>
</feature>
<comment type="function">
    <text evidence="1">Extremely potent competitive inhibitor of cAMP-dependent protein kinase activity, this protein interacts with the catalytic subunit of the enzyme after the cAMP-induced dissociation of its regulatory chains.</text>
</comment>
<dbReference type="AlphaFoldDB" id="A0A482WFL9"/>
<evidence type="ECO:0000313" key="6">
    <source>
        <dbReference type="Proteomes" id="UP000291343"/>
    </source>
</evidence>
<dbReference type="InParanoid" id="A0A482WFL9"/>
<evidence type="ECO:0000256" key="3">
    <source>
        <dbReference type="ARBA" id="ARBA00023013"/>
    </source>
</evidence>
<feature type="compositionally biased region" description="Low complexity" evidence="4">
    <location>
        <begin position="135"/>
        <end position="145"/>
    </location>
</feature>
<evidence type="ECO:0000313" key="5">
    <source>
        <dbReference type="EMBL" id="RZF32006.1"/>
    </source>
</evidence>
<feature type="region of interest" description="Disordered" evidence="4">
    <location>
        <begin position="116"/>
        <end position="158"/>
    </location>
</feature>
<organism evidence="5 6">
    <name type="scientific">Laodelphax striatellus</name>
    <name type="common">Small brown planthopper</name>
    <name type="synonym">Delphax striatella</name>
    <dbReference type="NCBI Taxonomy" id="195883"/>
    <lineage>
        <taxon>Eukaryota</taxon>
        <taxon>Metazoa</taxon>
        <taxon>Ecdysozoa</taxon>
        <taxon>Arthropoda</taxon>
        <taxon>Hexapoda</taxon>
        <taxon>Insecta</taxon>
        <taxon>Pterygota</taxon>
        <taxon>Neoptera</taxon>
        <taxon>Paraneoptera</taxon>
        <taxon>Hemiptera</taxon>
        <taxon>Auchenorrhyncha</taxon>
        <taxon>Fulgoroidea</taxon>
        <taxon>Delphacidae</taxon>
        <taxon>Criomorphinae</taxon>
        <taxon>Laodelphax</taxon>
    </lineage>
</organism>
<gene>
    <name evidence="5" type="ORF">LSTR_LSTR007084</name>
</gene>
<protein>
    <submittedName>
        <fullName evidence="5">Uncharacterized protein</fullName>
    </submittedName>
</protein>
<feature type="compositionally biased region" description="Polar residues" evidence="4">
    <location>
        <begin position="146"/>
        <end position="158"/>
    </location>
</feature>
<reference evidence="5 6" key="1">
    <citation type="journal article" date="2017" name="Gigascience">
        <title>Genome sequence of the small brown planthopper, Laodelphax striatellus.</title>
        <authorList>
            <person name="Zhu J."/>
            <person name="Jiang F."/>
            <person name="Wang X."/>
            <person name="Yang P."/>
            <person name="Bao Y."/>
            <person name="Zhao W."/>
            <person name="Wang W."/>
            <person name="Lu H."/>
            <person name="Wang Q."/>
            <person name="Cui N."/>
            <person name="Li J."/>
            <person name="Chen X."/>
            <person name="Luo L."/>
            <person name="Yu J."/>
            <person name="Kang L."/>
            <person name="Cui F."/>
        </authorList>
    </citation>
    <scope>NUCLEOTIDE SEQUENCE [LARGE SCALE GENOMIC DNA]</scope>
    <source>
        <strain evidence="5">Lst14</strain>
    </source>
</reference>